<dbReference type="RefSeq" id="WP_345436169.1">
    <property type="nucleotide sequence ID" value="NZ_BAABHK010000011.1"/>
</dbReference>
<name>A0ABP8UK86_9ACTN</name>
<organism evidence="3 4">
    <name type="scientific">Actinoallomurus vinaceus</name>
    <dbReference type="NCBI Taxonomy" id="1080074"/>
    <lineage>
        <taxon>Bacteria</taxon>
        <taxon>Bacillati</taxon>
        <taxon>Actinomycetota</taxon>
        <taxon>Actinomycetes</taxon>
        <taxon>Streptosporangiales</taxon>
        <taxon>Thermomonosporaceae</taxon>
        <taxon>Actinoallomurus</taxon>
    </lineage>
</organism>
<proteinExistence type="predicted"/>
<evidence type="ECO:0000313" key="3">
    <source>
        <dbReference type="EMBL" id="GAA4633190.1"/>
    </source>
</evidence>
<dbReference type="EMBL" id="BAABHK010000011">
    <property type="protein sequence ID" value="GAA4633190.1"/>
    <property type="molecule type" value="Genomic_DNA"/>
</dbReference>
<sequence length="235" mass="26003">MGDALLEFAAGLRFFLPPASRNGTVSVVLDGTSSLGHLVQSLGVPLPEVGELTADGRAVPPSYRPRDGDLVRVSAVRRPQALPITPPRFTLDVHLGTLARRLRLVGVDTDYHNDIDDDALIDLANREKRILLTQDRGLLRRRKLWFGAYVRGTDPDEQFGDVLDRFAPPLAPWSRCTACNGPLAPVGKETIEHLLEPGTRRSYDDYARCEACGHLYWKGAHHDRLAAIVEAARRL</sequence>
<dbReference type="PANTHER" id="PTHR39081">
    <property type="entry name" value="MUT7-C DOMAIN-CONTAINING PROTEIN"/>
    <property type="match status" value="1"/>
</dbReference>
<dbReference type="Proteomes" id="UP001501442">
    <property type="component" value="Unassembled WGS sequence"/>
</dbReference>
<feature type="domain" description="Mut7-C RNAse" evidence="1">
    <location>
        <begin position="87"/>
        <end position="228"/>
    </location>
</feature>
<dbReference type="InterPro" id="IPR002782">
    <property type="entry name" value="Mut7-C_RNAse_dom"/>
</dbReference>
<protein>
    <submittedName>
        <fullName evidence="3">Mut7-C RNAse domain-containing protein</fullName>
    </submittedName>
</protein>
<feature type="domain" description="Ubiquitin Mut7-C" evidence="2">
    <location>
        <begin position="4"/>
        <end position="79"/>
    </location>
</feature>
<evidence type="ECO:0000313" key="4">
    <source>
        <dbReference type="Proteomes" id="UP001501442"/>
    </source>
</evidence>
<accession>A0ABP8UK86</accession>
<dbReference type="PANTHER" id="PTHR39081:SF1">
    <property type="entry name" value="MUT7-C RNASE DOMAIN-CONTAINING PROTEIN"/>
    <property type="match status" value="1"/>
</dbReference>
<keyword evidence="4" id="KW-1185">Reference proteome</keyword>
<evidence type="ECO:0000259" key="1">
    <source>
        <dbReference type="Pfam" id="PF01927"/>
    </source>
</evidence>
<dbReference type="Pfam" id="PF14451">
    <property type="entry name" value="Ub-Mut7C"/>
    <property type="match status" value="1"/>
</dbReference>
<reference evidence="4" key="1">
    <citation type="journal article" date="2019" name="Int. J. Syst. Evol. Microbiol.">
        <title>The Global Catalogue of Microorganisms (GCM) 10K type strain sequencing project: providing services to taxonomists for standard genome sequencing and annotation.</title>
        <authorList>
            <consortium name="The Broad Institute Genomics Platform"/>
            <consortium name="The Broad Institute Genome Sequencing Center for Infectious Disease"/>
            <person name="Wu L."/>
            <person name="Ma J."/>
        </authorList>
    </citation>
    <scope>NUCLEOTIDE SEQUENCE [LARGE SCALE GENOMIC DNA]</scope>
    <source>
        <strain evidence="4">JCM 17939</strain>
    </source>
</reference>
<gene>
    <name evidence="3" type="ORF">GCM10023196_069790</name>
</gene>
<dbReference type="InterPro" id="IPR027798">
    <property type="entry name" value="Ub_Mut7C"/>
</dbReference>
<dbReference type="Pfam" id="PF01927">
    <property type="entry name" value="Mut7-C"/>
    <property type="match status" value="1"/>
</dbReference>
<evidence type="ECO:0000259" key="2">
    <source>
        <dbReference type="Pfam" id="PF14451"/>
    </source>
</evidence>
<comment type="caution">
    <text evidence="3">The sequence shown here is derived from an EMBL/GenBank/DDBJ whole genome shotgun (WGS) entry which is preliminary data.</text>
</comment>